<reference evidence="9" key="1">
    <citation type="submission" date="2017-02" db="UniProtKB">
        <authorList>
            <consortium name="WormBaseParasite"/>
        </authorList>
    </citation>
    <scope>IDENTIFICATION</scope>
</reference>
<evidence type="ECO:0000313" key="9">
    <source>
        <dbReference type="WBParaSite" id="ACOC_0000969501-mRNA-1"/>
    </source>
</evidence>
<dbReference type="CDD" id="cd12427">
    <property type="entry name" value="RRM4_hnRNPL_like"/>
    <property type="match status" value="1"/>
</dbReference>
<evidence type="ECO:0000256" key="4">
    <source>
        <dbReference type="PROSITE-ProRule" id="PRU00176"/>
    </source>
</evidence>
<evidence type="ECO:0000259" key="6">
    <source>
        <dbReference type="PROSITE" id="PS50102"/>
    </source>
</evidence>
<keyword evidence="2" id="KW-0677">Repeat</keyword>
<dbReference type="AlphaFoldDB" id="A0A0R3PUS6"/>
<dbReference type="SUPFAM" id="SSF54928">
    <property type="entry name" value="RNA-binding domain, RBD"/>
    <property type="match status" value="2"/>
</dbReference>
<dbReference type="Pfam" id="PF00076">
    <property type="entry name" value="RRM_1"/>
    <property type="match status" value="1"/>
</dbReference>
<evidence type="ECO:0000256" key="3">
    <source>
        <dbReference type="ARBA" id="ARBA00022884"/>
    </source>
</evidence>
<dbReference type="EMBL" id="UYYA01004338">
    <property type="protein sequence ID" value="VDM61281.1"/>
    <property type="molecule type" value="Genomic_DNA"/>
</dbReference>
<dbReference type="Gene3D" id="3.30.70.330">
    <property type="match status" value="4"/>
</dbReference>
<sequence>MSRESAPPMKRFRRDELADPTNPEPSLVVHVRNLNPKATEADLIEALGTFGLIAYVTVIPAQKMALVEFEDIEAARACVTFAASNLIFVAGDAALFNYSTSQNIQRLGFESEAPCKVLVITVYNAQYPIDVHVIHQICEPHSKVLRIAIVRKSMMQALVEFENAENAKKVKHAINGADIYSGCCTLKVEFAKPDYVKVTRQDSDQWDYTLSEAPPGGAVPYYGGKSGYPKMEENNGYADDPYAFRGSFAGRGYDSYGGPSRGSFPSRRRLPPDYRGDCGDYDTPQHYPPVGGSGCVVMIYGIDQEKLNCEMLFNLLCQYGNVLRIRFMATKRDTVMAELGTPMAVTNVLKYLQGITLFGLTLQMKPSIQNSVRDVHEPFSLPDGSPSFRDYSMSALQRFSTPDAAARNRLIYPTKILHWYNAPVNMDEDKVRQLFSERNAPEPKSVTVFVGRSERSSSGTVEMETIESANEALALVNHTPVVSPLGKVG</sequence>
<dbReference type="OrthoDB" id="302770at2759"/>
<dbReference type="NCBIfam" id="TIGR01649">
    <property type="entry name" value="hnRNP-L_PTB"/>
    <property type="match status" value="1"/>
</dbReference>
<dbReference type="Pfam" id="PF13893">
    <property type="entry name" value="RRM_5"/>
    <property type="match status" value="1"/>
</dbReference>
<evidence type="ECO:0000256" key="1">
    <source>
        <dbReference type="ARBA" id="ARBA00022553"/>
    </source>
</evidence>
<dbReference type="CDD" id="cd12424">
    <property type="entry name" value="RRM3_hnRNPL_like"/>
    <property type="match status" value="1"/>
</dbReference>
<keyword evidence="1" id="KW-0597">Phosphoprotein</keyword>
<protein>
    <submittedName>
        <fullName evidence="9">RRM domain-containing protein</fullName>
    </submittedName>
</protein>
<evidence type="ECO:0000256" key="5">
    <source>
        <dbReference type="SAM" id="MobiDB-lite"/>
    </source>
</evidence>
<dbReference type="InterPro" id="IPR021790">
    <property type="entry name" value="PTBP1-like_RRM2"/>
</dbReference>
<gene>
    <name evidence="7" type="ORF">ACOC_LOCUS9696</name>
</gene>
<dbReference type="Pfam" id="PF22976">
    <property type="entry name" value="RRM_10"/>
    <property type="match status" value="1"/>
</dbReference>
<accession>A0A0R3PUS6</accession>
<dbReference type="InterPro" id="IPR012677">
    <property type="entry name" value="Nucleotide-bd_a/b_plait_sf"/>
</dbReference>
<dbReference type="GO" id="GO:0005634">
    <property type="term" value="C:nucleus"/>
    <property type="evidence" value="ECO:0007669"/>
    <property type="project" value="InterPro"/>
</dbReference>
<feature type="region of interest" description="Disordered" evidence="5">
    <location>
        <begin position="1"/>
        <end position="25"/>
    </location>
</feature>
<dbReference type="SMART" id="SM00360">
    <property type="entry name" value="RRM"/>
    <property type="match status" value="4"/>
</dbReference>
<dbReference type="STRING" id="334426.A0A0R3PUS6"/>
<reference evidence="7 8" key="2">
    <citation type="submission" date="2018-11" db="EMBL/GenBank/DDBJ databases">
        <authorList>
            <consortium name="Pathogen Informatics"/>
        </authorList>
    </citation>
    <scope>NUCLEOTIDE SEQUENCE [LARGE SCALE GENOMIC DNA]</scope>
    <source>
        <strain evidence="7 8">Costa Rica</strain>
    </source>
</reference>
<dbReference type="WBParaSite" id="ACOC_0000969501-mRNA-1">
    <property type="protein sequence ID" value="ACOC_0000969501-mRNA-1"/>
    <property type="gene ID" value="ACOC_0000969501"/>
</dbReference>
<dbReference type="PANTHER" id="PTHR15592">
    <property type="entry name" value="MATRIN 3/NUCLEAR PROTEIN 220-RELATED"/>
    <property type="match status" value="1"/>
</dbReference>
<name>A0A0R3PUS6_ANGCS</name>
<dbReference type="InterPro" id="IPR055204">
    <property type="entry name" value="HNRNPL_RRM"/>
</dbReference>
<keyword evidence="3 4" id="KW-0694">RNA-binding</keyword>
<dbReference type="InterPro" id="IPR000504">
    <property type="entry name" value="RRM_dom"/>
</dbReference>
<dbReference type="OMA" id="VYNAQYP"/>
<dbReference type="Proteomes" id="UP000267027">
    <property type="component" value="Unassembled WGS sequence"/>
</dbReference>
<feature type="domain" description="RRM" evidence="6">
    <location>
        <begin position="27"/>
        <end position="101"/>
    </location>
</feature>
<dbReference type="PROSITE" id="PS50102">
    <property type="entry name" value="RRM"/>
    <property type="match status" value="1"/>
</dbReference>
<proteinExistence type="predicted"/>
<keyword evidence="8" id="KW-1185">Reference proteome</keyword>
<evidence type="ECO:0000313" key="7">
    <source>
        <dbReference type="EMBL" id="VDM61281.1"/>
    </source>
</evidence>
<dbReference type="GO" id="GO:0003723">
    <property type="term" value="F:RNA binding"/>
    <property type="evidence" value="ECO:0007669"/>
    <property type="project" value="UniProtKB-UniRule"/>
</dbReference>
<dbReference type="InterPro" id="IPR035979">
    <property type="entry name" value="RBD_domain_sf"/>
</dbReference>
<evidence type="ECO:0000313" key="8">
    <source>
        <dbReference type="Proteomes" id="UP000267027"/>
    </source>
</evidence>
<dbReference type="InterPro" id="IPR006536">
    <property type="entry name" value="HnRNP-L/PTB"/>
</dbReference>
<dbReference type="Pfam" id="PF11835">
    <property type="entry name" value="RRM_8"/>
    <property type="match status" value="1"/>
</dbReference>
<evidence type="ECO:0000256" key="2">
    <source>
        <dbReference type="ARBA" id="ARBA00022737"/>
    </source>
</evidence>
<dbReference type="GO" id="GO:0006397">
    <property type="term" value="P:mRNA processing"/>
    <property type="evidence" value="ECO:0007669"/>
    <property type="project" value="InterPro"/>
</dbReference>
<organism evidence="9">
    <name type="scientific">Angiostrongylus costaricensis</name>
    <name type="common">Nematode worm</name>
    <dbReference type="NCBI Taxonomy" id="334426"/>
    <lineage>
        <taxon>Eukaryota</taxon>
        <taxon>Metazoa</taxon>
        <taxon>Ecdysozoa</taxon>
        <taxon>Nematoda</taxon>
        <taxon>Chromadorea</taxon>
        <taxon>Rhabditida</taxon>
        <taxon>Rhabditina</taxon>
        <taxon>Rhabditomorpha</taxon>
        <taxon>Strongyloidea</taxon>
        <taxon>Metastrongylidae</taxon>
        <taxon>Angiostrongylus</taxon>
    </lineage>
</organism>